<dbReference type="RefSeq" id="WP_141633199.1">
    <property type="nucleotide sequence ID" value="NZ_VIGB01000003.1"/>
</dbReference>
<dbReference type="Gene3D" id="1.20.1290.10">
    <property type="entry name" value="AhpD-like"/>
    <property type="match status" value="1"/>
</dbReference>
<dbReference type="InterPro" id="IPR029032">
    <property type="entry name" value="AhpD-like"/>
</dbReference>
<name>A0A540W0F7_9ACTN</name>
<dbReference type="Pfam" id="PF02627">
    <property type="entry name" value="CMD"/>
    <property type="match status" value="1"/>
</dbReference>
<dbReference type="EMBL" id="VIGB01000003">
    <property type="protein sequence ID" value="TQF02506.1"/>
    <property type="molecule type" value="Genomic_DNA"/>
</dbReference>
<dbReference type="GO" id="GO:0051920">
    <property type="term" value="F:peroxiredoxin activity"/>
    <property type="evidence" value="ECO:0007669"/>
    <property type="project" value="InterPro"/>
</dbReference>
<dbReference type="InterPro" id="IPR004675">
    <property type="entry name" value="AhpD_core"/>
</dbReference>
<organism evidence="2 3">
    <name type="scientific">Kitasatospora acidiphila</name>
    <dbReference type="NCBI Taxonomy" id="2567942"/>
    <lineage>
        <taxon>Bacteria</taxon>
        <taxon>Bacillati</taxon>
        <taxon>Actinomycetota</taxon>
        <taxon>Actinomycetes</taxon>
        <taxon>Kitasatosporales</taxon>
        <taxon>Streptomycetaceae</taxon>
        <taxon>Kitasatospora</taxon>
    </lineage>
</organism>
<dbReference type="AlphaFoldDB" id="A0A540W0F7"/>
<proteinExistence type="predicted"/>
<dbReference type="InterPro" id="IPR003779">
    <property type="entry name" value="CMD-like"/>
</dbReference>
<evidence type="ECO:0000259" key="1">
    <source>
        <dbReference type="Pfam" id="PF02627"/>
    </source>
</evidence>
<dbReference type="Proteomes" id="UP000319103">
    <property type="component" value="Unassembled WGS sequence"/>
</dbReference>
<accession>A0A540W0F7</accession>
<keyword evidence="3" id="KW-1185">Reference proteome</keyword>
<dbReference type="PANTHER" id="PTHR34846">
    <property type="entry name" value="4-CARBOXYMUCONOLACTONE DECARBOXYLASE FAMILY PROTEIN (AFU_ORTHOLOGUE AFUA_6G11590)"/>
    <property type="match status" value="1"/>
</dbReference>
<dbReference type="SUPFAM" id="SSF69118">
    <property type="entry name" value="AhpD-like"/>
    <property type="match status" value="1"/>
</dbReference>
<dbReference type="PANTHER" id="PTHR34846:SF10">
    <property type="entry name" value="CYTOPLASMIC PROTEIN"/>
    <property type="match status" value="1"/>
</dbReference>
<evidence type="ECO:0000313" key="2">
    <source>
        <dbReference type="EMBL" id="TQF02506.1"/>
    </source>
</evidence>
<dbReference type="OrthoDB" id="9801997at2"/>
<evidence type="ECO:0000313" key="3">
    <source>
        <dbReference type="Proteomes" id="UP000319103"/>
    </source>
</evidence>
<dbReference type="NCBIfam" id="TIGR00778">
    <property type="entry name" value="ahpD_dom"/>
    <property type="match status" value="1"/>
</dbReference>
<gene>
    <name evidence="2" type="ORF">E6W39_09755</name>
</gene>
<comment type="caution">
    <text evidence="2">The sequence shown here is derived from an EMBL/GenBank/DDBJ whole genome shotgun (WGS) entry which is preliminary data.</text>
</comment>
<protein>
    <submittedName>
        <fullName evidence="2">Carboxymuconolactone decarboxylase family protein</fullName>
    </submittedName>
</protein>
<reference evidence="2 3" key="1">
    <citation type="submission" date="2019-06" db="EMBL/GenBank/DDBJ databases">
        <title>Description of Kitasatospora acidophila sp. nov. isolated from pine grove soil, and reclassification of Streptomyces novaecaesareae to Kitasatospora novaeceasareae comb. nov.</title>
        <authorList>
            <person name="Kim M.J."/>
        </authorList>
    </citation>
    <scope>NUCLEOTIDE SEQUENCE [LARGE SCALE GENOMIC DNA]</scope>
    <source>
        <strain evidence="2 3">MMS16-CNU292</strain>
    </source>
</reference>
<feature type="domain" description="Carboxymuconolactone decarboxylase-like" evidence="1">
    <location>
        <begin position="27"/>
        <end position="100"/>
    </location>
</feature>
<sequence>MTAPEPRLNLRQLSRDNYAAMLKLTAVVDQAAVDAGLEKPLLELVRIRASQINGCAFCLDMHTKDARHAGETEQRIYALNAWAETPFYTERERAALEFTEAVTLVHDGQVPDDVYQRTAKVFSEPELAQLLWVATVINAFNRLAITPRVPVGGYVAGDPSSI</sequence>